<sequence>MATNTIICCSTVSTSNSAVNYQNTNTATVESMADGYISGKEGPNSFQPSDAVLTMAVDSGLKDELVFGDPNAPRFVLWNGKLRPVPSKPTDLPFFDLMSFPARLGLHSVLLAYVLLLQFCPPLYCVYAGDPSKLSMKAAFGKVWILEQKGVVSLAACSKVKLSWTLSSIVKLPNGEYNLTYETPDGLVSVRTRSVVMTVPSHIAS</sequence>
<dbReference type="Gene3D" id="3.90.660.20">
    <property type="entry name" value="Protoporphyrinogen oxidase, mitochondrial, domain 2"/>
    <property type="match status" value="1"/>
</dbReference>
<accession>A0A803NDK8</accession>
<evidence type="ECO:0000313" key="3">
    <source>
        <dbReference type="Proteomes" id="UP000596660"/>
    </source>
</evidence>
<reference evidence="2" key="1">
    <citation type="journal article" date="2017" name="Nature">
        <title>The genome of Chenopodium quinoa.</title>
        <authorList>
            <person name="Jarvis D.E."/>
            <person name="Ho Y.S."/>
            <person name="Lightfoot D.J."/>
            <person name="Schmoeckel S.M."/>
            <person name="Li B."/>
            <person name="Borm T.J.A."/>
            <person name="Ohyanagi H."/>
            <person name="Mineta K."/>
            <person name="Michell C.T."/>
            <person name="Saber N."/>
            <person name="Kharbatia N.M."/>
            <person name="Rupper R.R."/>
            <person name="Sharp A.R."/>
            <person name="Dally N."/>
            <person name="Boughton B.A."/>
            <person name="Woo Y.H."/>
            <person name="Gao G."/>
            <person name="Schijlen E.G.W.M."/>
            <person name="Guo X."/>
            <person name="Momin A.A."/>
            <person name="Negrao S."/>
            <person name="Al-Babili S."/>
            <person name="Gehring C."/>
            <person name="Roessner U."/>
            <person name="Jung C."/>
            <person name="Murphy K."/>
            <person name="Arold S.T."/>
            <person name="Gojobori T."/>
            <person name="van der Linden C.G."/>
            <person name="van Loo E.N."/>
            <person name="Jellen E.N."/>
            <person name="Maughan P.J."/>
            <person name="Tester M."/>
        </authorList>
    </citation>
    <scope>NUCLEOTIDE SEQUENCE [LARGE SCALE GENOMIC DNA]</scope>
    <source>
        <strain evidence="2">cv. PI 614886</strain>
    </source>
</reference>
<dbReference type="Proteomes" id="UP000596660">
    <property type="component" value="Unplaced"/>
</dbReference>
<reference evidence="2" key="2">
    <citation type="submission" date="2021-03" db="UniProtKB">
        <authorList>
            <consortium name="EnsemblPlants"/>
        </authorList>
    </citation>
    <scope>IDENTIFICATION</scope>
</reference>
<protein>
    <recommendedName>
        <fullName evidence="1">Amine oxidase domain-containing protein</fullName>
    </recommendedName>
</protein>
<dbReference type="AlphaFoldDB" id="A0A803NDK8"/>
<proteinExistence type="predicted"/>
<name>A0A803NDK8_CHEQI</name>
<dbReference type="Gene3D" id="1.10.3110.10">
    <property type="entry name" value="protoporphyrinogen ix oxidase, domain 3"/>
    <property type="match status" value="2"/>
</dbReference>
<dbReference type="InterPro" id="IPR002937">
    <property type="entry name" value="Amino_oxidase"/>
</dbReference>
<dbReference type="Gramene" id="AUR62044205-RA">
    <property type="protein sequence ID" value="AUR62044205-RA:cds"/>
    <property type="gene ID" value="AUR62044205"/>
</dbReference>
<dbReference type="GO" id="GO:0016491">
    <property type="term" value="F:oxidoreductase activity"/>
    <property type="evidence" value="ECO:0007669"/>
    <property type="project" value="InterPro"/>
</dbReference>
<organism evidence="2 3">
    <name type="scientific">Chenopodium quinoa</name>
    <name type="common">Quinoa</name>
    <dbReference type="NCBI Taxonomy" id="63459"/>
    <lineage>
        <taxon>Eukaryota</taxon>
        <taxon>Viridiplantae</taxon>
        <taxon>Streptophyta</taxon>
        <taxon>Embryophyta</taxon>
        <taxon>Tracheophyta</taxon>
        <taxon>Spermatophyta</taxon>
        <taxon>Magnoliopsida</taxon>
        <taxon>eudicotyledons</taxon>
        <taxon>Gunneridae</taxon>
        <taxon>Pentapetalae</taxon>
        <taxon>Caryophyllales</taxon>
        <taxon>Chenopodiaceae</taxon>
        <taxon>Chenopodioideae</taxon>
        <taxon>Atripliceae</taxon>
        <taxon>Chenopodium</taxon>
    </lineage>
</organism>
<feature type="domain" description="Amine oxidase" evidence="1">
    <location>
        <begin position="41"/>
        <end position="112"/>
    </location>
</feature>
<evidence type="ECO:0000259" key="1">
    <source>
        <dbReference type="Pfam" id="PF01593"/>
    </source>
</evidence>
<dbReference type="EnsemblPlants" id="AUR62044205-RA">
    <property type="protein sequence ID" value="AUR62044205-RA:cds"/>
    <property type="gene ID" value="AUR62044205"/>
</dbReference>
<evidence type="ECO:0000313" key="2">
    <source>
        <dbReference type="EnsemblPlants" id="AUR62044205-RA:cds"/>
    </source>
</evidence>
<dbReference type="Pfam" id="PF01593">
    <property type="entry name" value="Amino_oxidase"/>
    <property type="match status" value="1"/>
</dbReference>
<keyword evidence="3" id="KW-1185">Reference proteome</keyword>